<dbReference type="InterPro" id="IPR027785">
    <property type="entry name" value="UvrD-like_helicase_C"/>
</dbReference>
<keyword evidence="1" id="KW-0547">Nucleotide-binding</keyword>
<gene>
    <name evidence="6" type="ORF">NOCA1260020</name>
</gene>
<feature type="domain" description="UvrD-like helicase C-terminal" evidence="5">
    <location>
        <begin position="794"/>
        <end position="832"/>
    </location>
</feature>
<reference evidence="6" key="1">
    <citation type="submission" date="2015-08" db="EMBL/GenBank/DDBJ databases">
        <authorList>
            <person name="Babu N.S."/>
            <person name="Beckwith C.J."/>
            <person name="Beseler K.G."/>
            <person name="Brison A."/>
            <person name="Carone J.V."/>
            <person name="Caskin T.P."/>
            <person name="Diamond M."/>
            <person name="Durham M.E."/>
            <person name="Foxe J.M."/>
            <person name="Go M."/>
            <person name="Henderson B.A."/>
            <person name="Jones I.B."/>
            <person name="McGettigan J.A."/>
            <person name="Micheletti S.J."/>
            <person name="Nasrallah M.E."/>
            <person name="Ortiz D."/>
            <person name="Piller C.R."/>
            <person name="Privatt S.R."/>
            <person name="Schneider S.L."/>
            <person name="Sharp S."/>
            <person name="Smith T.C."/>
            <person name="Stanton J.D."/>
            <person name="Ullery H.E."/>
            <person name="Wilson R.J."/>
            <person name="Serrano M.G."/>
            <person name="Buck G."/>
            <person name="Lee V."/>
            <person name="Wang Y."/>
            <person name="Carvalho R."/>
            <person name="Voegtly L."/>
            <person name="Shi R."/>
            <person name="Duckworth R."/>
            <person name="Johnson A."/>
            <person name="Loviza R."/>
            <person name="Walstead R."/>
            <person name="Shah Z."/>
            <person name="Kiflezghi M."/>
            <person name="Wade K."/>
            <person name="Ball S.L."/>
            <person name="Bradley K.W."/>
            <person name="Asai D.J."/>
            <person name="Bowman C.A."/>
            <person name="Russell D.A."/>
            <person name="Pope W.H."/>
            <person name="Jacobs-Sera D."/>
            <person name="Hendrix R.W."/>
            <person name="Hatfull G.F."/>
        </authorList>
    </citation>
    <scope>NUCLEOTIDE SEQUENCE</scope>
</reference>
<dbReference type="Pfam" id="PF08751">
    <property type="entry name" value="TrwC"/>
    <property type="match status" value="1"/>
</dbReference>
<evidence type="ECO:0000256" key="3">
    <source>
        <dbReference type="SAM" id="MobiDB-lite"/>
    </source>
</evidence>
<dbReference type="SUPFAM" id="SSF55464">
    <property type="entry name" value="Origin of replication-binding domain, RBD-like"/>
    <property type="match status" value="1"/>
</dbReference>
<evidence type="ECO:0000256" key="1">
    <source>
        <dbReference type="ARBA" id="ARBA00022741"/>
    </source>
</evidence>
<dbReference type="CDD" id="cd18809">
    <property type="entry name" value="SF1_C_RecD"/>
    <property type="match status" value="1"/>
</dbReference>
<proteinExistence type="predicted"/>
<organism evidence="6">
    <name type="scientific">metagenome</name>
    <dbReference type="NCBI Taxonomy" id="256318"/>
    <lineage>
        <taxon>unclassified sequences</taxon>
        <taxon>metagenomes</taxon>
    </lineage>
</organism>
<accession>A0A2P2CKD5</accession>
<dbReference type="AlphaFoldDB" id="A0A2P2CKD5"/>
<name>A0A2P2CKD5_9ZZZZ</name>
<dbReference type="InterPro" id="IPR027417">
    <property type="entry name" value="P-loop_NTPase"/>
</dbReference>
<feature type="domain" description="TrwC relaxase" evidence="4">
    <location>
        <begin position="8"/>
        <end position="318"/>
    </location>
</feature>
<dbReference type="SUPFAM" id="SSF52540">
    <property type="entry name" value="P-loop containing nucleoside triphosphate hydrolases"/>
    <property type="match status" value="2"/>
</dbReference>
<dbReference type="Pfam" id="PF13604">
    <property type="entry name" value="AAA_30"/>
    <property type="match status" value="1"/>
</dbReference>
<evidence type="ECO:0000259" key="5">
    <source>
        <dbReference type="Pfam" id="PF13538"/>
    </source>
</evidence>
<sequence length="1122" mass="121358">MSLKKLAAGSGYEYLTRQVAAADSTELGRMPLADYYEAKGEAPGRWVGSGLAQVGSIEYGDFVTAKQMQHLFGEGCHPVTGSALGRRFGNGSVAGFDLTFSPAKSVSTLWAVAAPDVARQIKMAHNAAVLDALDFLETHAIFTREGAGGARQVETRGLIAAAFLHRDSRAGDPDLHTHVAVANKVQTRQGKWLSIYGTILHEHVVAASEAYNTALEAHLHSQLGLRFVDVPRPGGKRPVREISGVDPELMRRWSSRRADIEDRVAVLRHEFTEDRGRPPTDRESIALAQRANLETREAKHDPRSEAEQRQGWHNQASDLLGEGGIRTMLDSALTPAQRSRPEFTSVWLARAADQVIGQLESHRATWQSWHTYAEAQRQVRDLDVPSQQVAGVVEHLVGAVTARLINLTPDLDPIPEPTKLRRSDGMSVYRHTGADHFTSPAMLAAEQRIVDAAGTVGPRAPDPVDVELALMAATLEQPSLNEGQRALVLALVADSRQVAVALAPAGAGKTTAMSVLAATAHDLGYEVVGLAPSAAAAAVLTEATGIPAETLAMLDHTLAVGLHPGFGPHTIVVIDEAGMADTPTLDRVISAYTAMGARVRLIGDDQQLAAVGAGGVLRDIASTHGAVRLSEVVRFDDAIEASASLALRDGDKSAIGFYLDHDRIHTGDELTSLTEVLVAWQDETEAGRECLMLAPTRDLVARLNKAAHNARLNGAEPKDQVALADGNNASAGDIILTRRNDRRLGISGTDWVKNGDRWTITAVATSGTMRVRHLRSGLQATLPPAYVSEHVELGYATTVHAAQGSTADVMHGIVAGHEDRQLLYTMVTRGRAANHLHLITEQPDTEEDFLPGIEEQLTAVETLDRIVGRDGAAVSATTEFAHATSPATRLHETVGRYADSVTTATHRLLRGEADDALETAGPGPLPWLPGIPSELQEHREWAAYLTARRDRVTHLIEAVRHDAELPPALRRFDDVLTAGLRSEVLIWRAANGVHEDDRSLLGSVPGTDELAAARYARHLQGRVDAHYPASVRRWESEIAKAIGDPEHRDGHILDLARELDRLQVSGLNPAQILRRAAHLRRPLPEDRKVEALAYRIERMAANDAAHRPERHHSGRRSPGIGL</sequence>
<dbReference type="InterPro" id="IPR014862">
    <property type="entry name" value="TrwC"/>
</dbReference>
<dbReference type="PANTHER" id="PTHR43788">
    <property type="entry name" value="DNA2/NAM7 HELICASE FAMILY MEMBER"/>
    <property type="match status" value="1"/>
</dbReference>
<evidence type="ECO:0000259" key="4">
    <source>
        <dbReference type="Pfam" id="PF08751"/>
    </source>
</evidence>
<dbReference type="Gene3D" id="2.30.30.940">
    <property type="match status" value="1"/>
</dbReference>
<dbReference type="EMBL" id="CZKB01000019">
    <property type="protein sequence ID" value="CUR61582.1"/>
    <property type="molecule type" value="Genomic_DNA"/>
</dbReference>
<dbReference type="Pfam" id="PF13538">
    <property type="entry name" value="UvrD_C_2"/>
    <property type="match status" value="1"/>
</dbReference>
<feature type="region of interest" description="Disordered" evidence="3">
    <location>
        <begin position="1103"/>
        <end position="1122"/>
    </location>
</feature>
<protein>
    <submittedName>
        <fullName evidence="6">Toprim domain protein</fullName>
    </submittedName>
</protein>
<evidence type="ECO:0000313" key="6">
    <source>
        <dbReference type="EMBL" id="CUR61582.1"/>
    </source>
</evidence>
<dbReference type="InterPro" id="IPR050534">
    <property type="entry name" value="Coronavir_polyprotein_1ab"/>
</dbReference>
<evidence type="ECO:0000256" key="2">
    <source>
        <dbReference type="ARBA" id="ARBA00022840"/>
    </source>
</evidence>
<dbReference type="PANTHER" id="PTHR43788:SF6">
    <property type="entry name" value="DNA HELICASE B"/>
    <property type="match status" value="1"/>
</dbReference>
<dbReference type="Gene3D" id="3.40.50.300">
    <property type="entry name" value="P-loop containing nucleotide triphosphate hydrolases"/>
    <property type="match status" value="2"/>
</dbReference>
<dbReference type="GO" id="GO:0003678">
    <property type="term" value="F:DNA helicase activity"/>
    <property type="evidence" value="ECO:0007669"/>
    <property type="project" value="UniProtKB-ARBA"/>
</dbReference>
<dbReference type="GO" id="GO:0005524">
    <property type="term" value="F:ATP binding"/>
    <property type="evidence" value="ECO:0007669"/>
    <property type="project" value="UniProtKB-KW"/>
</dbReference>
<keyword evidence="2" id="KW-0067">ATP-binding</keyword>
<dbReference type="NCBIfam" id="NF041492">
    <property type="entry name" value="MobF"/>
    <property type="match status" value="1"/>
</dbReference>